<dbReference type="PANTHER" id="PTHR47618">
    <property type="entry name" value="BIFUNCTIONAL OLIGORIBONUCLEASE AND PAP PHOSPHATASE NRNA"/>
    <property type="match status" value="1"/>
</dbReference>
<dbReference type="InterPro" id="IPR001667">
    <property type="entry name" value="DDH_dom"/>
</dbReference>
<feature type="non-terminal residue" evidence="3">
    <location>
        <position position="1"/>
    </location>
</feature>
<evidence type="ECO:0008006" key="4">
    <source>
        <dbReference type="Google" id="ProtNLM"/>
    </source>
</evidence>
<evidence type="ECO:0000259" key="2">
    <source>
        <dbReference type="Pfam" id="PF02272"/>
    </source>
</evidence>
<sequence>VHEVISAADRIMLSTHENPDGDGLGSECGLYYHLKENGKDVRIINYSPLPEYYTFLNSDQIFECYDLDFHENWIKDVDLVIIFDVGDFVRTRTIVNAIKSHGLKTLNIDHHPHPDEHPFTHNVVDLSAAATGCMVYDYLQIARTDPIAKKSFEGIYTAVMTDTGCFRYSNTDKKCYEIAIQCVESGVETHTIYQSVYENSTKSRMRLMGELLTNLHYELDGNLAWFIITQEMMDLAHASKADVEGFTDMVRTIRGVEVALMIFEQNVESCRINFRSKGKFTVNDIAKSLGGGGHALAAGAVVSGSLVDVKEKTVNASIESIRQKMNGSL</sequence>
<dbReference type="Gene3D" id="3.90.1640.10">
    <property type="entry name" value="inorganic pyrophosphatase (n-terminal core)"/>
    <property type="match status" value="1"/>
</dbReference>
<dbReference type="AlphaFoldDB" id="A0A381SP05"/>
<evidence type="ECO:0000313" key="3">
    <source>
        <dbReference type="EMBL" id="SVA04107.1"/>
    </source>
</evidence>
<feature type="domain" description="DHHA1" evidence="2">
    <location>
        <begin position="238"/>
        <end position="307"/>
    </location>
</feature>
<organism evidence="3">
    <name type="scientific">marine metagenome</name>
    <dbReference type="NCBI Taxonomy" id="408172"/>
    <lineage>
        <taxon>unclassified sequences</taxon>
        <taxon>metagenomes</taxon>
        <taxon>ecological metagenomes</taxon>
    </lineage>
</organism>
<proteinExistence type="predicted"/>
<dbReference type="SUPFAM" id="SSF64182">
    <property type="entry name" value="DHH phosphoesterases"/>
    <property type="match status" value="1"/>
</dbReference>
<evidence type="ECO:0000259" key="1">
    <source>
        <dbReference type="Pfam" id="PF01368"/>
    </source>
</evidence>
<dbReference type="InterPro" id="IPR051319">
    <property type="entry name" value="Oligoribo/pAp-PDE_c-di-AMP_PDE"/>
</dbReference>
<dbReference type="InterPro" id="IPR003156">
    <property type="entry name" value="DHHA1_dom"/>
</dbReference>
<gene>
    <name evidence="3" type="ORF">METZ01_LOCUS56961</name>
</gene>
<dbReference type="Pfam" id="PF02272">
    <property type="entry name" value="DHHA1"/>
    <property type="match status" value="1"/>
</dbReference>
<dbReference type="GO" id="GO:0003676">
    <property type="term" value="F:nucleic acid binding"/>
    <property type="evidence" value="ECO:0007669"/>
    <property type="project" value="InterPro"/>
</dbReference>
<feature type="domain" description="DDH" evidence="1">
    <location>
        <begin position="10"/>
        <end position="153"/>
    </location>
</feature>
<dbReference type="PANTHER" id="PTHR47618:SF1">
    <property type="entry name" value="BIFUNCTIONAL OLIGORIBONUCLEASE AND PAP PHOSPHATASE NRNA"/>
    <property type="match status" value="1"/>
</dbReference>
<dbReference type="Gene3D" id="3.10.310.30">
    <property type="match status" value="1"/>
</dbReference>
<dbReference type="InterPro" id="IPR038763">
    <property type="entry name" value="DHH_sf"/>
</dbReference>
<reference evidence="3" key="1">
    <citation type="submission" date="2018-05" db="EMBL/GenBank/DDBJ databases">
        <authorList>
            <person name="Lanie J.A."/>
            <person name="Ng W.-L."/>
            <person name="Kazmierczak K.M."/>
            <person name="Andrzejewski T.M."/>
            <person name="Davidsen T.M."/>
            <person name="Wayne K.J."/>
            <person name="Tettelin H."/>
            <person name="Glass J.I."/>
            <person name="Rusch D."/>
            <person name="Podicherti R."/>
            <person name="Tsui H.-C.T."/>
            <person name="Winkler M.E."/>
        </authorList>
    </citation>
    <scope>NUCLEOTIDE SEQUENCE</scope>
</reference>
<accession>A0A381SP05</accession>
<dbReference type="EMBL" id="UINC01003189">
    <property type="protein sequence ID" value="SVA04107.1"/>
    <property type="molecule type" value="Genomic_DNA"/>
</dbReference>
<name>A0A381SP05_9ZZZZ</name>
<dbReference type="Pfam" id="PF01368">
    <property type="entry name" value="DHH"/>
    <property type="match status" value="1"/>
</dbReference>
<protein>
    <recommendedName>
        <fullName evidence="4">DHHA1 domain-containing protein</fullName>
    </recommendedName>
</protein>